<feature type="domain" description="CRC" evidence="4">
    <location>
        <begin position="129"/>
        <end position="237"/>
    </location>
</feature>
<proteinExistence type="inferred from homology"/>
<dbReference type="GO" id="GO:0006355">
    <property type="term" value="P:regulation of DNA-templated transcription"/>
    <property type="evidence" value="ECO:0007669"/>
    <property type="project" value="TreeGrafter"/>
</dbReference>
<comment type="similarity">
    <text evidence="2">Belongs to the lin-54 family.</text>
</comment>
<protein>
    <recommendedName>
        <fullName evidence="4">CRC domain-containing protein</fullName>
    </recommendedName>
</protein>
<evidence type="ECO:0000256" key="1">
    <source>
        <dbReference type="ARBA" id="ARBA00004123"/>
    </source>
</evidence>
<name>A0A8S1KRV8_PARPR</name>
<reference evidence="5" key="1">
    <citation type="submission" date="2021-01" db="EMBL/GenBank/DDBJ databases">
        <authorList>
            <consortium name="Genoscope - CEA"/>
            <person name="William W."/>
        </authorList>
    </citation>
    <scope>NUCLEOTIDE SEQUENCE</scope>
</reference>
<evidence type="ECO:0000313" key="6">
    <source>
        <dbReference type="Proteomes" id="UP000688137"/>
    </source>
</evidence>
<dbReference type="EMBL" id="CAJJDM010000022">
    <property type="protein sequence ID" value="CAD8055982.1"/>
    <property type="molecule type" value="Genomic_DNA"/>
</dbReference>
<evidence type="ECO:0000259" key="4">
    <source>
        <dbReference type="PROSITE" id="PS51634"/>
    </source>
</evidence>
<dbReference type="Proteomes" id="UP000688137">
    <property type="component" value="Unassembled WGS sequence"/>
</dbReference>
<gene>
    <name evidence="5" type="ORF">PPRIM_AZ9-3.1.T0240082</name>
</gene>
<dbReference type="InterPro" id="IPR028307">
    <property type="entry name" value="Lin-54_fam"/>
</dbReference>
<accession>A0A8S1KRV8</accession>
<evidence type="ECO:0000256" key="2">
    <source>
        <dbReference type="ARBA" id="ARBA00007267"/>
    </source>
</evidence>
<comment type="caution">
    <text evidence="5">The sequence shown here is derived from an EMBL/GenBank/DDBJ whole genome shotgun (WGS) entry which is preliminary data.</text>
</comment>
<dbReference type="AlphaFoldDB" id="A0A8S1KRV8"/>
<dbReference type="PANTHER" id="PTHR12446">
    <property type="entry name" value="TESMIN/TSO1-RELATED"/>
    <property type="match status" value="1"/>
</dbReference>
<dbReference type="InterPro" id="IPR033467">
    <property type="entry name" value="Tesmin/TSO1-like_CXC"/>
</dbReference>
<dbReference type="PROSITE" id="PS51634">
    <property type="entry name" value="CRC"/>
    <property type="match status" value="1"/>
</dbReference>
<sequence>MSSINQEPQLRKHSDVTAVFQNQFNEYELDQYFDNIPPPALQKYRSNFSEQDFFINEKLQNTNNYDQEQEFGISINSNQDEEKHQTTSFQQFELINTNNQKNNVKEKRNRKTTNYNEFFDYDVNDNQQSNSPCKCNKSHCLLLYCTCFHKNIECSEKCQCYDCHNNQDYSQIRKQALEKVKIKQQRLKNDDDLFDKTTIWGCQCKKSQCKKNYCECFIRNKKCSSLCKCNDCQNKKRIPNFKKIMKSKY</sequence>
<comment type="subcellular location">
    <subcellularLocation>
        <location evidence="1">Nucleus</location>
    </subcellularLocation>
</comment>
<evidence type="ECO:0000313" key="5">
    <source>
        <dbReference type="EMBL" id="CAD8055982.1"/>
    </source>
</evidence>
<dbReference type="InterPro" id="IPR005172">
    <property type="entry name" value="CRC"/>
</dbReference>
<dbReference type="Pfam" id="PF03638">
    <property type="entry name" value="TCR"/>
    <property type="match status" value="2"/>
</dbReference>
<organism evidence="5 6">
    <name type="scientific">Paramecium primaurelia</name>
    <dbReference type="NCBI Taxonomy" id="5886"/>
    <lineage>
        <taxon>Eukaryota</taxon>
        <taxon>Sar</taxon>
        <taxon>Alveolata</taxon>
        <taxon>Ciliophora</taxon>
        <taxon>Intramacronucleata</taxon>
        <taxon>Oligohymenophorea</taxon>
        <taxon>Peniculida</taxon>
        <taxon>Parameciidae</taxon>
        <taxon>Paramecium</taxon>
    </lineage>
</organism>
<keyword evidence="6" id="KW-1185">Reference proteome</keyword>
<keyword evidence="3" id="KW-0539">Nucleus</keyword>
<dbReference type="GO" id="GO:0005634">
    <property type="term" value="C:nucleus"/>
    <property type="evidence" value="ECO:0007669"/>
    <property type="project" value="UniProtKB-SubCell"/>
</dbReference>
<dbReference type="SMART" id="SM01114">
    <property type="entry name" value="CXC"/>
    <property type="match status" value="2"/>
</dbReference>
<evidence type="ECO:0000256" key="3">
    <source>
        <dbReference type="ARBA" id="ARBA00023242"/>
    </source>
</evidence>
<dbReference type="PANTHER" id="PTHR12446:SF34">
    <property type="entry name" value="PROTEIN LIN-54 HOMOLOG"/>
    <property type="match status" value="1"/>
</dbReference>